<protein>
    <recommendedName>
        <fullName evidence="3">CYIR protein</fullName>
    </recommendedName>
</protein>
<reference evidence="1 2" key="1">
    <citation type="submission" date="2011-09" db="EMBL/GenBank/DDBJ databases">
        <title>The Genome Sequence of Plasmodium vivax North Korean.</title>
        <authorList>
            <consortium name="The Broad Institute Genome Sequencing Platform"/>
            <consortium name="The Broad Institute Genome Sequencing Center for Infectious Disease"/>
            <person name="Neafsey D."/>
            <person name="Carlton J."/>
            <person name="Barnwell J."/>
            <person name="Collins W."/>
            <person name="Escalante A."/>
            <person name="Mullikin J."/>
            <person name="Saul A."/>
            <person name="Guigo R."/>
            <person name="Camara F."/>
            <person name="Young S.K."/>
            <person name="Zeng Q."/>
            <person name="Gargeya S."/>
            <person name="Fitzgerald M."/>
            <person name="Haas B."/>
            <person name="Abouelleil A."/>
            <person name="Alvarado L."/>
            <person name="Arachchi H.M."/>
            <person name="Berlin A."/>
            <person name="Brown A."/>
            <person name="Chapman S.B."/>
            <person name="Chen Z."/>
            <person name="Dunbar C."/>
            <person name="Freedman E."/>
            <person name="Gearin G."/>
            <person name="Gellesch M."/>
            <person name="Goldberg J."/>
            <person name="Griggs A."/>
            <person name="Gujja S."/>
            <person name="Heiman D."/>
            <person name="Howarth C."/>
            <person name="Larson L."/>
            <person name="Lui A."/>
            <person name="MacDonald P.J.P."/>
            <person name="Montmayeur A."/>
            <person name="Murphy C."/>
            <person name="Neiman D."/>
            <person name="Pearson M."/>
            <person name="Priest M."/>
            <person name="Roberts A."/>
            <person name="Saif S."/>
            <person name="Shea T."/>
            <person name="Shenoy N."/>
            <person name="Sisk P."/>
            <person name="Stolte C."/>
            <person name="Sykes S."/>
            <person name="Wortman J."/>
            <person name="Nusbaum C."/>
            <person name="Birren B."/>
        </authorList>
    </citation>
    <scope>NUCLEOTIDE SEQUENCE [LARGE SCALE GENOMIC DNA]</scope>
    <source>
        <strain evidence="1 2">North Korean</strain>
    </source>
</reference>
<evidence type="ECO:0000313" key="1">
    <source>
        <dbReference type="EMBL" id="KMZ96493.1"/>
    </source>
</evidence>
<proteinExistence type="predicted"/>
<organism evidence="1 2">
    <name type="scientific">Plasmodium vivax North Korean</name>
    <dbReference type="NCBI Taxonomy" id="1035514"/>
    <lineage>
        <taxon>Eukaryota</taxon>
        <taxon>Sar</taxon>
        <taxon>Alveolata</taxon>
        <taxon>Apicomplexa</taxon>
        <taxon>Aconoidasida</taxon>
        <taxon>Haemosporida</taxon>
        <taxon>Plasmodiidae</taxon>
        <taxon>Plasmodium</taxon>
        <taxon>Plasmodium (Plasmodium)</taxon>
    </lineage>
</organism>
<evidence type="ECO:0000313" key="2">
    <source>
        <dbReference type="Proteomes" id="UP000053239"/>
    </source>
</evidence>
<sequence length="212" mass="24877">NLFYSKCGTEVFKSYPESWNNIDRSYIEHINNIKDPILRHIFIYFVKYYIDGYHYYHDSGQTHRSEACQYLNRWLQEKKDLFTYGQKCPKKLNLWTEEIKILWDKLKINEYFIPDVKDTRKPWCDKIDYIDKTTFPDTFTPPNCEESISQVFISANCPPPPDKEECICSPSEVPVTLAQTDELSGTDRTKNLAVTSGFTAAGTLGTLFFLYR</sequence>
<dbReference type="AlphaFoldDB" id="A0A0J9W750"/>
<gene>
    <name evidence="1" type="ORF">PVNG_06515</name>
</gene>
<feature type="non-terminal residue" evidence="1">
    <location>
        <position position="1"/>
    </location>
</feature>
<dbReference type="EMBL" id="KQ235596">
    <property type="protein sequence ID" value="KMZ96493.1"/>
    <property type="molecule type" value="Genomic_DNA"/>
</dbReference>
<name>A0A0J9W750_PLAVI</name>
<feature type="non-terminal residue" evidence="1">
    <location>
        <position position="212"/>
    </location>
</feature>
<dbReference type="Proteomes" id="UP000053239">
    <property type="component" value="Unassembled WGS sequence"/>
</dbReference>
<evidence type="ECO:0008006" key="3">
    <source>
        <dbReference type="Google" id="ProtNLM"/>
    </source>
</evidence>
<accession>A0A0J9W750</accession>